<accession>A0A1H8BFN2</accession>
<evidence type="ECO:0000259" key="2">
    <source>
        <dbReference type="PROSITE" id="PS50975"/>
    </source>
</evidence>
<dbReference type="InterPro" id="IPR013815">
    <property type="entry name" value="ATP_grasp_subdomain_1"/>
</dbReference>
<keyword evidence="1" id="KW-0067">ATP-binding</keyword>
<dbReference type="AlphaFoldDB" id="A0A1H8BFN2"/>
<gene>
    <name evidence="3" type="ORF">SAMN04489760_1522</name>
</gene>
<feature type="domain" description="ATP-grasp" evidence="2">
    <location>
        <begin position="124"/>
        <end position="178"/>
    </location>
</feature>
<sequence>MASSCKMQLDLGWGTGYADSKMPSTTIDNTAIMIGIHQRTGSFSDKWIEYCTIHKIGFKLVNCYDSDIIYQLKDCAGLMWHWAQYDSKAILFARQLTYSLEHIGKKVFPDSKTCWHFDDKAGQKYLLEAIGSPLVKSYIFYDKEKAIEWANETSFPKVFKLRGGAGSVNVKLVTTSREALHLISKRTTKPSWNLFANKLLMRQS</sequence>
<dbReference type="PROSITE" id="PS50975">
    <property type="entry name" value="ATP_GRASP"/>
    <property type="match status" value="1"/>
</dbReference>
<organism evidence="3 4">
    <name type="scientific">Syntrophus gentianae</name>
    <dbReference type="NCBI Taxonomy" id="43775"/>
    <lineage>
        <taxon>Bacteria</taxon>
        <taxon>Pseudomonadati</taxon>
        <taxon>Thermodesulfobacteriota</taxon>
        <taxon>Syntrophia</taxon>
        <taxon>Syntrophales</taxon>
        <taxon>Syntrophaceae</taxon>
        <taxon>Syntrophus</taxon>
    </lineage>
</organism>
<reference evidence="3 4" key="1">
    <citation type="submission" date="2016-10" db="EMBL/GenBank/DDBJ databases">
        <authorList>
            <person name="de Groot N.N."/>
        </authorList>
    </citation>
    <scope>NUCLEOTIDE SEQUENCE [LARGE SCALE GENOMIC DNA]</scope>
    <source>
        <strain evidence="3 4">DSM 8423</strain>
    </source>
</reference>
<evidence type="ECO:0000313" key="3">
    <source>
        <dbReference type="EMBL" id="SEM81289.1"/>
    </source>
</evidence>
<keyword evidence="4" id="KW-1185">Reference proteome</keyword>
<dbReference type="STRING" id="43775.SAMN04489760_1522"/>
<dbReference type="InterPro" id="IPR011761">
    <property type="entry name" value="ATP-grasp"/>
</dbReference>
<proteinExistence type="predicted"/>
<dbReference type="EMBL" id="FOBS01000052">
    <property type="protein sequence ID" value="SEM81289.1"/>
    <property type="molecule type" value="Genomic_DNA"/>
</dbReference>
<protein>
    <recommendedName>
        <fullName evidence="2">ATP-grasp domain-containing protein</fullName>
    </recommendedName>
</protein>
<keyword evidence="1" id="KW-0547">Nucleotide-binding</keyword>
<dbReference type="GO" id="GO:0005524">
    <property type="term" value="F:ATP binding"/>
    <property type="evidence" value="ECO:0007669"/>
    <property type="project" value="UniProtKB-UniRule"/>
</dbReference>
<name>A0A1H8BFN2_9BACT</name>
<evidence type="ECO:0000313" key="4">
    <source>
        <dbReference type="Proteomes" id="UP000198744"/>
    </source>
</evidence>
<dbReference type="Gene3D" id="3.30.1490.20">
    <property type="entry name" value="ATP-grasp fold, A domain"/>
    <property type="match status" value="1"/>
</dbReference>
<dbReference type="Proteomes" id="UP000198744">
    <property type="component" value="Unassembled WGS sequence"/>
</dbReference>
<dbReference type="SUPFAM" id="SSF56059">
    <property type="entry name" value="Glutathione synthetase ATP-binding domain-like"/>
    <property type="match status" value="1"/>
</dbReference>
<evidence type="ECO:0000256" key="1">
    <source>
        <dbReference type="PROSITE-ProRule" id="PRU00409"/>
    </source>
</evidence>
<dbReference type="GO" id="GO:0046872">
    <property type="term" value="F:metal ion binding"/>
    <property type="evidence" value="ECO:0007669"/>
    <property type="project" value="InterPro"/>
</dbReference>